<evidence type="ECO:0000259" key="1">
    <source>
        <dbReference type="PROSITE" id="PS50835"/>
    </source>
</evidence>
<dbReference type="PANTHER" id="PTHR46013:SF7">
    <property type="entry name" value="IG-LIKE DOMAIN-CONTAINING PROTEIN"/>
    <property type="match status" value="1"/>
</dbReference>
<dbReference type="Pfam" id="PF13927">
    <property type="entry name" value="Ig_3"/>
    <property type="match status" value="2"/>
</dbReference>
<dbReference type="FunCoup" id="A0A1X7UBG0">
    <property type="interactions" value="86"/>
</dbReference>
<organism evidence="2">
    <name type="scientific">Amphimedon queenslandica</name>
    <name type="common">Sponge</name>
    <dbReference type="NCBI Taxonomy" id="400682"/>
    <lineage>
        <taxon>Eukaryota</taxon>
        <taxon>Metazoa</taxon>
        <taxon>Porifera</taxon>
        <taxon>Demospongiae</taxon>
        <taxon>Heteroscleromorpha</taxon>
        <taxon>Haplosclerida</taxon>
        <taxon>Niphatidae</taxon>
        <taxon>Amphimedon</taxon>
    </lineage>
</organism>
<proteinExistence type="predicted"/>
<dbReference type="OMA" id="VIFEIRM"/>
<sequence>MLSSVYYCNIMVEVTLVDPTVTYGSDITLTCSHDDTVNAANLTIEWTTTASNTDLSSVVMTSDTSSELTLSNVDLSHTGTYACDVVDDNTGNTIGTDTIVLTVNPPPPSVSISPSSPSVVYNNSITVTCTVASLTAPNITWTGPAGITNQPAVMSQGNDVYTSSLVLTGVTLDSIGSYTCTATNEGGSINTTAMLDVTVPPPSVSIANDSVTITYEIHKVLLLYLTTLLTSASAEHRFLTLRTSKNYLRSTMSQEHLNHRVMKIFENKAVIFEIRMD</sequence>
<name>A0A1X7UBG0_AMPQE</name>
<dbReference type="Gene3D" id="2.60.40.10">
    <property type="entry name" value="Immunoglobulins"/>
    <property type="match status" value="2"/>
</dbReference>
<dbReference type="SMART" id="SM00408">
    <property type="entry name" value="IGc2"/>
    <property type="match status" value="2"/>
</dbReference>
<evidence type="ECO:0000313" key="2">
    <source>
        <dbReference type="EnsemblMetazoa" id="Aqu2.1.24829_001"/>
    </source>
</evidence>
<dbReference type="InterPro" id="IPR013783">
    <property type="entry name" value="Ig-like_fold"/>
</dbReference>
<protein>
    <recommendedName>
        <fullName evidence="1">Ig-like domain-containing protein</fullName>
    </recommendedName>
</protein>
<dbReference type="eggNOG" id="KOG4475">
    <property type="taxonomic scope" value="Eukaryota"/>
</dbReference>
<dbReference type="EnsemblMetazoa" id="Aqu2.1.24829_001">
    <property type="protein sequence ID" value="Aqu2.1.24829_001"/>
    <property type="gene ID" value="Aqu2.1.24829"/>
</dbReference>
<dbReference type="InterPro" id="IPR036179">
    <property type="entry name" value="Ig-like_dom_sf"/>
</dbReference>
<dbReference type="SMART" id="SM00409">
    <property type="entry name" value="IG"/>
    <property type="match status" value="2"/>
</dbReference>
<dbReference type="AlphaFoldDB" id="A0A1X7UBG0"/>
<feature type="domain" description="Ig-like" evidence="1">
    <location>
        <begin position="108"/>
        <end position="198"/>
    </location>
</feature>
<dbReference type="SUPFAM" id="SSF48726">
    <property type="entry name" value="Immunoglobulin"/>
    <property type="match status" value="2"/>
</dbReference>
<accession>A0A1X7UBG0</accession>
<dbReference type="STRING" id="400682.A0A1X7UBG0"/>
<dbReference type="PANTHER" id="PTHR46013">
    <property type="entry name" value="VASCULAR CELL ADHESION MOLECULE 1"/>
    <property type="match status" value="1"/>
</dbReference>
<dbReference type="CDD" id="cd00096">
    <property type="entry name" value="Ig"/>
    <property type="match status" value="1"/>
</dbReference>
<feature type="domain" description="Ig-like" evidence="1">
    <location>
        <begin position="12"/>
        <end position="102"/>
    </location>
</feature>
<dbReference type="InterPro" id="IPR007110">
    <property type="entry name" value="Ig-like_dom"/>
</dbReference>
<dbReference type="PROSITE" id="PS50835">
    <property type="entry name" value="IG_LIKE"/>
    <property type="match status" value="2"/>
</dbReference>
<reference evidence="2" key="1">
    <citation type="submission" date="2017-05" db="UniProtKB">
        <authorList>
            <consortium name="EnsemblMetazoa"/>
        </authorList>
    </citation>
    <scope>IDENTIFICATION</scope>
</reference>
<dbReference type="InterPro" id="IPR003598">
    <property type="entry name" value="Ig_sub2"/>
</dbReference>
<dbReference type="InterPro" id="IPR003599">
    <property type="entry name" value="Ig_sub"/>
</dbReference>
<dbReference type="InParanoid" id="A0A1X7UBG0"/>
<dbReference type="OrthoDB" id="5982258at2759"/>